<evidence type="ECO:0000256" key="3">
    <source>
        <dbReference type="ARBA" id="ARBA00023157"/>
    </source>
</evidence>
<dbReference type="Gene3D" id="3.40.30.10">
    <property type="entry name" value="Glutaredoxin"/>
    <property type="match status" value="1"/>
</dbReference>
<dbReference type="SUPFAM" id="SSF52833">
    <property type="entry name" value="Thioredoxin-like"/>
    <property type="match status" value="1"/>
</dbReference>
<dbReference type="Proteomes" id="UP001189429">
    <property type="component" value="Unassembled WGS sequence"/>
</dbReference>
<name>A0ABN9Q5Y8_9DINO</name>
<keyword evidence="2" id="KW-0732">Signal</keyword>
<dbReference type="NCBIfam" id="TIGR01126">
    <property type="entry name" value="pdi_dom"/>
    <property type="match status" value="1"/>
</dbReference>
<dbReference type="PANTHER" id="PTHR18929">
    <property type="entry name" value="PROTEIN DISULFIDE ISOMERASE"/>
    <property type="match status" value="1"/>
</dbReference>
<dbReference type="EMBL" id="CAUYUJ010002528">
    <property type="protein sequence ID" value="CAK0801175.1"/>
    <property type="molecule type" value="Genomic_DNA"/>
</dbReference>
<accession>A0ABN9Q5Y8</accession>
<organism evidence="5 6">
    <name type="scientific">Prorocentrum cordatum</name>
    <dbReference type="NCBI Taxonomy" id="2364126"/>
    <lineage>
        <taxon>Eukaryota</taxon>
        <taxon>Sar</taxon>
        <taxon>Alveolata</taxon>
        <taxon>Dinophyceae</taxon>
        <taxon>Prorocentrales</taxon>
        <taxon>Prorocentraceae</taxon>
        <taxon>Prorocentrum</taxon>
    </lineage>
</organism>
<feature type="domain" description="Thioredoxin" evidence="4">
    <location>
        <begin position="18"/>
        <end position="157"/>
    </location>
</feature>
<dbReference type="PRINTS" id="PR00421">
    <property type="entry name" value="THIOREDOXIN"/>
</dbReference>
<dbReference type="CDD" id="cd02961">
    <property type="entry name" value="PDI_a_family"/>
    <property type="match status" value="1"/>
</dbReference>
<evidence type="ECO:0000256" key="1">
    <source>
        <dbReference type="ARBA" id="ARBA00006347"/>
    </source>
</evidence>
<dbReference type="Pfam" id="PF00085">
    <property type="entry name" value="Thioredoxin"/>
    <property type="match status" value="1"/>
</dbReference>
<proteinExistence type="inferred from homology"/>
<evidence type="ECO:0000313" key="6">
    <source>
        <dbReference type="Proteomes" id="UP001189429"/>
    </source>
</evidence>
<protein>
    <recommendedName>
        <fullName evidence="4">Thioredoxin domain-containing protein</fullName>
    </recommendedName>
</protein>
<keyword evidence="6" id="KW-1185">Reference proteome</keyword>
<evidence type="ECO:0000259" key="4">
    <source>
        <dbReference type="PROSITE" id="PS51352"/>
    </source>
</evidence>
<comment type="caution">
    <text evidence="5">The sequence shown here is derived from an EMBL/GenBank/DDBJ whole genome shotgun (WGS) entry which is preliminary data.</text>
</comment>
<dbReference type="InterPro" id="IPR036249">
    <property type="entry name" value="Thioredoxin-like_sf"/>
</dbReference>
<feature type="non-terminal residue" evidence="5">
    <location>
        <position position="1"/>
    </location>
</feature>
<dbReference type="InterPro" id="IPR005788">
    <property type="entry name" value="PDI_thioredoxin-like_dom"/>
</dbReference>
<comment type="similarity">
    <text evidence="1">Belongs to the protein disulfide isomerase family.</text>
</comment>
<evidence type="ECO:0000313" key="5">
    <source>
        <dbReference type="EMBL" id="CAK0801175.1"/>
    </source>
</evidence>
<sequence length="169" mass="18376">SSFVPSFVPVRGTRGRSPRRGGPVPPVRRAAMAAVLGLVLFGVALGARGDEVLALTTANFSQHLKDNKQTLVEFYAPWCSHCKKLAPEFEKAAGSLKALGKPVSLVKVDATEEKDLATKYGVKGFPFLIWFEDSKETEYDGGRTAETIVEWVQSMMGPAIPGQQTPRQQ</sequence>
<evidence type="ECO:0000256" key="2">
    <source>
        <dbReference type="ARBA" id="ARBA00022729"/>
    </source>
</evidence>
<dbReference type="PANTHER" id="PTHR18929:SF246">
    <property type="entry name" value="PROTEIN DISULFIDE ISOMERASE-LIKE 1-4"/>
    <property type="match status" value="1"/>
</dbReference>
<gene>
    <name evidence="5" type="ORF">PCOR1329_LOCUS9132</name>
</gene>
<dbReference type="PROSITE" id="PS51352">
    <property type="entry name" value="THIOREDOXIN_2"/>
    <property type="match status" value="1"/>
</dbReference>
<keyword evidence="3" id="KW-1015">Disulfide bond</keyword>
<dbReference type="InterPro" id="IPR013766">
    <property type="entry name" value="Thioredoxin_domain"/>
</dbReference>
<reference evidence="5" key="1">
    <citation type="submission" date="2023-10" db="EMBL/GenBank/DDBJ databases">
        <authorList>
            <person name="Chen Y."/>
            <person name="Shah S."/>
            <person name="Dougan E. K."/>
            <person name="Thang M."/>
            <person name="Chan C."/>
        </authorList>
    </citation>
    <scope>NUCLEOTIDE SEQUENCE [LARGE SCALE GENOMIC DNA]</scope>
</reference>